<dbReference type="PANTHER" id="PTHR48182:SF2">
    <property type="entry name" value="PROTEIN SERAC1"/>
    <property type="match status" value="1"/>
</dbReference>
<name>A0AA40K905_9PEZI</name>
<keyword evidence="5" id="KW-0256">Endoplasmic reticulum</keyword>
<gene>
    <name evidence="9" type="ORF">B0T18DRAFT_345553</name>
</gene>
<feature type="domain" description="DUF676" evidence="8">
    <location>
        <begin position="112"/>
        <end position="197"/>
    </location>
</feature>
<proteinExistence type="inferred from homology"/>
<dbReference type="Proteomes" id="UP001172155">
    <property type="component" value="Unassembled WGS sequence"/>
</dbReference>
<comment type="subcellular location">
    <subcellularLocation>
        <location evidence="2">Endoplasmic reticulum</location>
    </subcellularLocation>
    <subcellularLocation>
        <location evidence="3">Membrane</location>
    </subcellularLocation>
    <subcellularLocation>
        <location evidence="1">Mitochondrion</location>
    </subcellularLocation>
</comment>
<keyword evidence="7" id="KW-0472">Membrane</keyword>
<dbReference type="GO" id="GO:0016020">
    <property type="term" value="C:membrane"/>
    <property type="evidence" value="ECO:0007669"/>
    <property type="project" value="UniProtKB-SubCell"/>
</dbReference>
<reference evidence="9" key="1">
    <citation type="submission" date="2023-06" db="EMBL/GenBank/DDBJ databases">
        <title>Genome-scale phylogeny and comparative genomics of the fungal order Sordariales.</title>
        <authorList>
            <consortium name="Lawrence Berkeley National Laboratory"/>
            <person name="Hensen N."/>
            <person name="Bonometti L."/>
            <person name="Westerberg I."/>
            <person name="Brannstrom I.O."/>
            <person name="Guillou S."/>
            <person name="Cros-Aarteil S."/>
            <person name="Calhoun S."/>
            <person name="Haridas S."/>
            <person name="Kuo A."/>
            <person name="Mondo S."/>
            <person name="Pangilinan J."/>
            <person name="Riley R."/>
            <person name="LaButti K."/>
            <person name="Andreopoulos B."/>
            <person name="Lipzen A."/>
            <person name="Chen C."/>
            <person name="Yanf M."/>
            <person name="Daum C."/>
            <person name="Ng V."/>
            <person name="Clum A."/>
            <person name="Steindorff A."/>
            <person name="Ohm R."/>
            <person name="Martin F."/>
            <person name="Silar P."/>
            <person name="Natvig D."/>
            <person name="Lalanne C."/>
            <person name="Gautier V."/>
            <person name="Ament-velasquez S.L."/>
            <person name="Kruys A."/>
            <person name="Hutchinson M.I."/>
            <person name="Powell A.J."/>
            <person name="Barry K."/>
            <person name="Miller A.N."/>
            <person name="Grigoriev I.V."/>
            <person name="Debuchy R."/>
            <person name="Gladieux P."/>
            <person name="Thoren M.H."/>
            <person name="Johannesson H."/>
        </authorList>
    </citation>
    <scope>NUCLEOTIDE SEQUENCE</scope>
    <source>
        <strain evidence="9">SMH3187-1</strain>
    </source>
</reference>
<evidence type="ECO:0000259" key="8">
    <source>
        <dbReference type="Pfam" id="PF05057"/>
    </source>
</evidence>
<dbReference type="InterPro" id="IPR052374">
    <property type="entry name" value="SERAC1"/>
</dbReference>
<dbReference type="EMBL" id="JAUKUD010000003">
    <property type="protein sequence ID" value="KAK0750286.1"/>
    <property type="molecule type" value="Genomic_DNA"/>
</dbReference>
<dbReference type="SUPFAM" id="SSF53474">
    <property type="entry name" value="alpha/beta-Hydrolases"/>
    <property type="match status" value="1"/>
</dbReference>
<organism evidence="9 10">
    <name type="scientific">Schizothecium vesticola</name>
    <dbReference type="NCBI Taxonomy" id="314040"/>
    <lineage>
        <taxon>Eukaryota</taxon>
        <taxon>Fungi</taxon>
        <taxon>Dikarya</taxon>
        <taxon>Ascomycota</taxon>
        <taxon>Pezizomycotina</taxon>
        <taxon>Sordariomycetes</taxon>
        <taxon>Sordariomycetidae</taxon>
        <taxon>Sordariales</taxon>
        <taxon>Schizotheciaceae</taxon>
        <taxon>Schizothecium</taxon>
    </lineage>
</organism>
<dbReference type="AlphaFoldDB" id="A0AA40K905"/>
<evidence type="ECO:0000256" key="3">
    <source>
        <dbReference type="ARBA" id="ARBA00004370"/>
    </source>
</evidence>
<dbReference type="InterPro" id="IPR029058">
    <property type="entry name" value="AB_hydrolase_fold"/>
</dbReference>
<sequence>MLKDSKRFLKRLATEKGEATDGPDENEPAALTEIYCGDDPVVDVVAVHGLNGDALKTFTSTTPGRQCWLSDPDMLPKDLPACRVLTFSYPATVANVLGKTSSDRILQHAQTLIAELVADRELADAVSRPILFVCHSLGGIIVKRALVYSASRTGHKTAHLRSIFVSTYGILFLATPHDGSDKAKLGSFAQKLVNSLVPTKVVDTSPQLLASIETGSEVLQEITDNFVPLMKRFCIYFFWEQHKTDFIAKYDYVVEQSSAAPILDDTDRAGLPYDHRSICRFASRAAPGYRIVIAALRRYARDAPRMVAQRWEDEEAMMQSLRTTEARELQRAGGGSVK</sequence>
<accession>A0AA40K905</accession>
<dbReference type="GO" id="GO:0005783">
    <property type="term" value="C:endoplasmic reticulum"/>
    <property type="evidence" value="ECO:0007669"/>
    <property type="project" value="UniProtKB-SubCell"/>
</dbReference>
<evidence type="ECO:0000256" key="6">
    <source>
        <dbReference type="ARBA" id="ARBA00023128"/>
    </source>
</evidence>
<keyword evidence="10" id="KW-1185">Reference proteome</keyword>
<comment type="similarity">
    <text evidence="4">Belongs to the putative lipase ROG1 family.</text>
</comment>
<evidence type="ECO:0000256" key="4">
    <source>
        <dbReference type="ARBA" id="ARBA00007920"/>
    </source>
</evidence>
<evidence type="ECO:0000256" key="5">
    <source>
        <dbReference type="ARBA" id="ARBA00022824"/>
    </source>
</evidence>
<evidence type="ECO:0000256" key="2">
    <source>
        <dbReference type="ARBA" id="ARBA00004240"/>
    </source>
</evidence>
<dbReference type="Pfam" id="PF05057">
    <property type="entry name" value="DUF676"/>
    <property type="match status" value="1"/>
</dbReference>
<dbReference type="PANTHER" id="PTHR48182">
    <property type="entry name" value="PROTEIN SERAC1"/>
    <property type="match status" value="1"/>
</dbReference>
<keyword evidence="6" id="KW-0496">Mitochondrion</keyword>
<dbReference type="Gene3D" id="3.40.50.1820">
    <property type="entry name" value="alpha/beta hydrolase"/>
    <property type="match status" value="1"/>
</dbReference>
<dbReference type="InterPro" id="IPR007751">
    <property type="entry name" value="DUF676_lipase-like"/>
</dbReference>
<comment type="caution">
    <text evidence="9">The sequence shown here is derived from an EMBL/GenBank/DDBJ whole genome shotgun (WGS) entry which is preliminary data.</text>
</comment>
<evidence type="ECO:0000313" key="9">
    <source>
        <dbReference type="EMBL" id="KAK0750286.1"/>
    </source>
</evidence>
<evidence type="ECO:0000256" key="1">
    <source>
        <dbReference type="ARBA" id="ARBA00004173"/>
    </source>
</evidence>
<dbReference type="GO" id="GO:0005739">
    <property type="term" value="C:mitochondrion"/>
    <property type="evidence" value="ECO:0007669"/>
    <property type="project" value="UniProtKB-SubCell"/>
</dbReference>
<protein>
    <submittedName>
        <fullName evidence="9">Ribonuclease-like protein p/mrp subunit</fullName>
    </submittedName>
</protein>
<evidence type="ECO:0000313" key="10">
    <source>
        <dbReference type="Proteomes" id="UP001172155"/>
    </source>
</evidence>
<evidence type="ECO:0000256" key="7">
    <source>
        <dbReference type="ARBA" id="ARBA00023136"/>
    </source>
</evidence>